<dbReference type="GO" id="GO:0003677">
    <property type="term" value="F:DNA binding"/>
    <property type="evidence" value="ECO:0007669"/>
    <property type="project" value="UniProtKB-UniRule"/>
</dbReference>
<feature type="domain" description="Tyr recombinase" evidence="6">
    <location>
        <begin position="156"/>
        <end position="325"/>
    </location>
</feature>
<organism evidence="8 9">
    <name type="scientific">Denitrovibrio acetiphilus (strain DSM 12809 / NBRC 114555 / N2460)</name>
    <dbReference type="NCBI Taxonomy" id="522772"/>
    <lineage>
        <taxon>Bacteria</taxon>
        <taxon>Pseudomonadati</taxon>
        <taxon>Deferribacterota</taxon>
        <taxon>Deferribacteres</taxon>
        <taxon>Deferribacterales</taxon>
        <taxon>Geovibrionaceae</taxon>
        <taxon>Denitrovibrio</taxon>
    </lineage>
</organism>
<dbReference type="AlphaFoldDB" id="D4H4U2"/>
<dbReference type="EMBL" id="CP001968">
    <property type="protein sequence ID" value="ADD67486.1"/>
    <property type="molecule type" value="Genomic_DNA"/>
</dbReference>
<dbReference type="OrthoDB" id="9785687at2"/>
<dbReference type="Proteomes" id="UP000002012">
    <property type="component" value="Chromosome"/>
</dbReference>
<evidence type="ECO:0000256" key="2">
    <source>
        <dbReference type="ARBA" id="ARBA00022908"/>
    </source>
</evidence>
<gene>
    <name evidence="8" type="ordered locus">Dacet_0700</name>
</gene>
<keyword evidence="4" id="KW-0233">DNA recombination</keyword>
<dbReference type="InterPro" id="IPR044068">
    <property type="entry name" value="CB"/>
</dbReference>
<dbReference type="GO" id="GO:0015074">
    <property type="term" value="P:DNA integration"/>
    <property type="evidence" value="ECO:0007669"/>
    <property type="project" value="UniProtKB-KW"/>
</dbReference>
<dbReference type="GO" id="GO:0006310">
    <property type="term" value="P:DNA recombination"/>
    <property type="evidence" value="ECO:0007669"/>
    <property type="project" value="UniProtKB-KW"/>
</dbReference>
<keyword evidence="2" id="KW-0229">DNA integration</keyword>
<comment type="similarity">
    <text evidence="1">Belongs to the 'phage' integrase family.</text>
</comment>
<dbReference type="Pfam" id="PF00589">
    <property type="entry name" value="Phage_integrase"/>
    <property type="match status" value="1"/>
</dbReference>
<dbReference type="PANTHER" id="PTHR30349">
    <property type="entry name" value="PHAGE INTEGRASE-RELATED"/>
    <property type="match status" value="1"/>
</dbReference>
<evidence type="ECO:0000256" key="1">
    <source>
        <dbReference type="ARBA" id="ARBA00008857"/>
    </source>
</evidence>
<dbReference type="PANTHER" id="PTHR30349:SF64">
    <property type="entry name" value="PROPHAGE INTEGRASE INTD-RELATED"/>
    <property type="match status" value="1"/>
</dbReference>
<dbReference type="Gene3D" id="1.10.443.10">
    <property type="entry name" value="Intergrase catalytic core"/>
    <property type="match status" value="1"/>
</dbReference>
<dbReference type="SUPFAM" id="SSF56349">
    <property type="entry name" value="DNA breaking-rejoining enzymes"/>
    <property type="match status" value="1"/>
</dbReference>
<dbReference type="RefSeq" id="WP_013010026.1">
    <property type="nucleotide sequence ID" value="NC_013943.1"/>
</dbReference>
<dbReference type="PROSITE" id="PS51900">
    <property type="entry name" value="CB"/>
    <property type="match status" value="1"/>
</dbReference>
<evidence type="ECO:0000256" key="4">
    <source>
        <dbReference type="ARBA" id="ARBA00023172"/>
    </source>
</evidence>
<evidence type="ECO:0000259" key="6">
    <source>
        <dbReference type="PROSITE" id="PS51898"/>
    </source>
</evidence>
<dbReference type="InParanoid" id="D4H4U2"/>
<dbReference type="CDD" id="cd00796">
    <property type="entry name" value="INT_Rci_Hp1_C"/>
    <property type="match status" value="1"/>
</dbReference>
<reference evidence="8 9" key="1">
    <citation type="journal article" date="2010" name="Stand. Genomic Sci.">
        <title>Complete genome sequence of Denitrovibrio acetiphilus type strain (N2460).</title>
        <authorList>
            <person name="Kiss H."/>
            <person name="Lang E."/>
            <person name="Lapidus A."/>
            <person name="Copeland A."/>
            <person name="Nolan M."/>
            <person name="Glavina Del Rio T."/>
            <person name="Chen F."/>
            <person name="Lucas S."/>
            <person name="Tice H."/>
            <person name="Cheng J.F."/>
            <person name="Han C."/>
            <person name="Goodwin L."/>
            <person name="Pitluck S."/>
            <person name="Liolios K."/>
            <person name="Pati A."/>
            <person name="Ivanova N."/>
            <person name="Mavromatis K."/>
            <person name="Chen A."/>
            <person name="Palaniappan K."/>
            <person name="Land M."/>
            <person name="Hauser L."/>
            <person name="Chang Y.J."/>
            <person name="Jeffries C.D."/>
            <person name="Detter J.C."/>
            <person name="Brettin T."/>
            <person name="Spring S."/>
            <person name="Rohde M."/>
            <person name="Goker M."/>
            <person name="Woyke T."/>
            <person name="Bristow J."/>
            <person name="Eisen J.A."/>
            <person name="Markowitz V."/>
            <person name="Hugenholtz P."/>
            <person name="Kyrpides N.C."/>
            <person name="Klenk H.P."/>
        </authorList>
    </citation>
    <scope>NUCLEOTIDE SEQUENCE [LARGE SCALE GENOMIC DNA]</scope>
    <source>
        <strain evidence="9">DSM 12809 / NBRC 114555 / N2460</strain>
    </source>
</reference>
<dbReference type="Gene3D" id="1.10.150.130">
    <property type="match status" value="1"/>
</dbReference>
<dbReference type="InterPro" id="IPR010998">
    <property type="entry name" value="Integrase_recombinase_N"/>
</dbReference>
<evidence type="ECO:0000313" key="9">
    <source>
        <dbReference type="Proteomes" id="UP000002012"/>
    </source>
</evidence>
<dbReference type="InterPro" id="IPR002104">
    <property type="entry name" value="Integrase_catalytic"/>
</dbReference>
<keyword evidence="9" id="KW-1185">Reference proteome</keyword>
<sequence>MRLWKHSNGTYYVIIDRNHKRSLGTKNKAEAERIFKALKKSDFQKKIADLEKTETISEFFADCLEDYKYKKEKATYTSMSYSLNAFEGFIGEKLLNGVTKKDLSDFTTHRLKAGYAKTSINIDIRNIKAAFSKAVEWEKLAQNPLNGFKQLKIDKNLPKFLTFDDLDKFANILGDNPLRHAFFFYVLTGCRRSEALVLTWDDIDFTRMVVHIRKTKNHEARDIPICDSLYELLNGITPKQGYLFPGKIKGTHLDKDTMTHNIKDCLTEAGFPDMRLHDLRHTFASLLALSGETLQTIRDLLGHSDIRTTEIYAHLTADHLKAAVNKLKVNVSTTDKDIDEKQ</sequence>
<dbReference type="eggNOG" id="COG4974">
    <property type="taxonomic scope" value="Bacteria"/>
</dbReference>
<dbReference type="KEGG" id="dap:Dacet_0700"/>
<dbReference type="InterPro" id="IPR013762">
    <property type="entry name" value="Integrase-like_cat_sf"/>
</dbReference>
<dbReference type="InterPro" id="IPR025269">
    <property type="entry name" value="SAM-like_dom"/>
</dbReference>
<evidence type="ECO:0000256" key="5">
    <source>
        <dbReference type="PROSITE-ProRule" id="PRU01248"/>
    </source>
</evidence>
<evidence type="ECO:0000259" key="7">
    <source>
        <dbReference type="PROSITE" id="PS51900"/>
    </source>
</evidence>
<keyword evidence="3 5" id="KW-0238">DNA-binding</keyword>
<evidence type="ECO:0000313" key="8">
    <source>
        <dbReference type="EMBL" id="ADD67486.1"/>
    </source>
</evidence>
<dbReference type="STRING" id="522772.Dacet_0700"/>
<dbReference type="HOGENOM" id="CLU_027562_17_7_0"/>
<dbReference type="PaxDb" id="522772-Dacet_0700"/>
<dbReference type="PROSITE" id="PS51898">
    <property type="entry name" value="TYR_RECOMBINASE"/>
    <property type="match status" value="1"/>
</dbReference>
<evidence type="ECO:0000256" key="3">
    <source>
        <dbReference type="ARBA" id="ARBA00023125"/>
    </source>
</evidence>
<name>D4H4U2_DENA2</name>
<protein>
    <submittedName>
        <fullName evidence="8">Integrase family protein</fullName>
    </submittedName>
</protein>
<proteinExistence type="inferred from homology"/>
<accession>D4H4U2</accession>
<dbReference type="Pfam" id="PF13102">
    <property type="entry name" value="Phage_int_SAM_5"/>
    <property type="match status" value="1"/>
</dbReference>
<feature type="domain" description="Core-binding (CB)" evidence="7">
    <location>
        <begin position="54"/>
        <end position="135"/>
    </location>
</feature>
<dbReference type="InterPro" id="IPR050090">
    <property type="entry name" value="Tyrosine_recombinase_XerCD"/>
</dbReference>
<dbReference type="InterPro" id="IPR011010">
    <property type="entry name" value="DNA_brk_join_enz"/>
</dbReference>